<gene>
    <name evidence="1" type="ORF">Fcan01_15621</name>
</gene>
<protein>
    <submittedName>
        <fullName evidence="1">Uncharacterized protein</fullName>
    </submittedName>
</protein>
<comment type="caution">
    <text evidence="1">The sequence shown here is derived from an EMBL/GenBank/DDBJ whole genome shotgun (WGS) entry which is preliminary data.</text>
</comment>
<evidence type="ECO:0000313" key="1">
    <source>
        <dbReference type="EMBL" id="OXA49166.1"/>
    </source>
</evidence>
<evidence type="ECO:0000313" key="2">
    <source>
        <dbReference type="Proteomes" id="UP000198287"/>
    </source>
</evidence>
<proteinExistence type="predicted"/>
<keyword evidence="2" id="KW-1185">Reference proteome</keyword>
<accession>A0A226DY78</accession>
<reference evidence="1 2" key="1">
    <citation type="submission" date="2015-12" db="EMBL/GenBank/DDBJ databases">
        <title>The genome of Folsomia candida.</title>
        <authorList>
            <person name="Faddeeva A."/>
            <person name="Derks M.F."/>
            <person name="Anvar Y."/>
            <person name="Smit S."/>
            <person name="Van Straalen N."/>
            <person name="Roelofs D."/>
        </authorList>
    </citation>
    <scope>NUCLEOTIDE SEQUENCE [LARGE SCALE GENOMIC DNA]</scope>
    <source>
        <strain evidence="1 2">VU population</strain>
        <tissue evidence="1">Whole body</tissue>
    </source>
</reference>
<sequence length="108" mass="12216">MGPFTKIFLYLIATFPNQIYTNPTIISGGRAIPVSTENPENILPQTGEEVIFRKSIAEPLFENGIFSKYCSNCGGHTPEGCSNYCYNAQYPCYQCSTCHCYCMWYSCY</sequence>
<dbReference type="AlphaFoldDB" id="A0A226DY78"/>
<name>A0A226DY78_FOLCA</name>
<dbReference type="EMBL" id="LNIX01000010">
    <property type="protein sequence ID" value="OXA49166.1"/>
    <property type="molecule type" value="Genomic_DNA"/>
</dbReference>
<dbReference type="Proteomes" id="UP000198287">
    <property type="component" value="Unassembled WGS sequence"/>
</dbReference>
<organism evidence="1 2">
    <name type="scientific">Folsomia candida</name>
    <name type="common">Springtail</name>
    <dbReference type="NCBI Taxonomy" id="158441"/>
    <lineage>
        <taxon>Eukaryota</taxon>
        <taxon>Metazoa</taxon>
        <taxon>Ecdysozoa</taxon>
        <taxon>Arthropoda</taxon>
        <taxon>Hexapoda</taxon>
        <taxon>Collembola</taxon>
        <taxon>Entomobryomorpha</taxon>
        <taxon>Isotomoidea</taxon>
        <taxon>Isotomidae</taxon>
        <taxon>Proisotominae</taxon>
        <taxon>Folsomia</taxon>
    </lineage>
</organism>